<dbReference type="Gene3D" id="1.10.3210.10">
    <property type="entry name" value="Hypothetical protein af1432"/>
    <property type="match status" value="1"/>
</dbReference>
<feature type="modified residue" description="4-aspartylphosphate" evidence="1">
    <location>
        <position position="56"/>
    </location>
</feature>
<dbReference type="SMART" id="SM00448">
    <property type="entry name" value="REC"/>
    <property type="match status" value="1"/>
</dbReference>
<dbReference type="CDD" id="cd19920">
    <property type="entry name" value="REC_PA4781-like"/>
    <property type="match status" value="1"/>
</dbReference>
<dbReference type="EMBL" id="JAXOJX010000020">
    <property type="protein sequence ID" value="MDZ5457573.1"/>
    <property type="molecule type" value="Genomic_DNA"/>
</dbReference>
<reference evidence="4 5" key="1">
    <citation type="submission" date="2023-11" db="EMBL/GenBank/DDBJ databases">
        <title>Draft genome of Azohydromonas lata strain H1 (DSM1123), a polyhydroxyalkanoate producer.</title>
        <authorList>
            <person name="Traversa D."/>
            <person name="D'Addabbo P."/>
            <person name="Pazzani C."/>
            <person name="Manzari C."/>
            <person name="Chiara M."/>
            <person name="Scrascia M."/>
        </authorList>
    </citation>
    <scope>NUCLEOTIDE SEQUENCE [LARGE SCALE GENOMIC DNA]</scope>
    <source>
        <strain evidence="4 5">H1</strain>
    </source>
</reference>
<dbReference type="Gene3D" id="3.40.50.2300">
    <property type="match status" value="1"/>
</dbReference>
<dbReference type="PROSITE" id="PS50110">
    <property type="entry name" value="RESPONSE_REGULATORY"/>
    <property type="match status" value="1"/>
</dbReference>
<dbReference type="SMART" id="SM00471">
    <property type="entry name" value="HDc"/>
    <property type="match status" value="1"/>
</dbReference>
<dbReference type="InterPro" id="IPR052020">
    <property type="entry name" value="Cyclic_di-GMP/3'3'-cGAMP_PDE"/>
</dbReference>
<evidence type="ECO:0000313" key="5">
    <source>
        <dbReference type="Proteomes" id="UP001293718"/>
    </source>
</evidence>
<name>A0ABU5IEL7_9BURK</name>
<evidence type="ECO:0000313" key="4">
    <source>
        <dbReference type="EMBL" id="MDZ5457573.1"/>
    </source>
</evidence>
<protein>
    <submittedName>
        <fullName evidence="4">Two-component system response regulator</fullName>
    </submittedName>
</protein>
<dbReference type="CDD" id="cd00077">
    <property type="entry name" value="HDc"/>
    <property type="match status" value="1"/>
</dbReference>
<sequence length="364" mass="40578">MTQQERPTILVVDDTPDNLTLLADLLGGECRVKLANGGARALALAQREPPDLVLLDVMMPGMDGFEVCRQLKAHEATRDVPVIFLTALGQAEDETRGFELGAVDFITKPISPPVVQARVKTQLQVKAWRDSLSRRNAGLQAQLLERMNQVERLRDATLHVMVSLAEFRDEDTGNHIKRTQEYVRVLAEYVRAHPEGCEEATGLDDHAIELMAKSAPLHDIGKIAIPDHILLKPGKLDAAEFEQMKGHSVHGWEILRRAAQRMAGDSDVLLYAMQIARHHHERWDGGGYPDRLAGRGIPLAARLMAVADVYDALTTRRPYKEPFPHARAMAIILDGRGSHFDPQLIDALLACEPRFVEIASTWRD</sequence>
<accession>A0ABU5IEL7</accession>
<dbReference type="InterPro" id="IPR037522">
    <property type="entry name" value="HD_GYP_dom"/>
</dbReference>
<feature type="domain" description="Response regulatory" evidence="2">
    <location>
        <begin position="8"/>
        <end position="123"/>
    </location>
</feature>
<dbReference type="PANTHER" id="PTHR45228">
    <property type="entry name" value="CYCLIC DI-GMP PHOSPHODIESTERASE TM_0186-RELATED"/>
    <property type="match status" value="1"/>
</dbReference>
<organism evidence="4 5">
    <name type="scientific">Azohydromonas lata</name>
    <dbReference type="NCBI Taxonomy" id="45677"/>
    <lineage>
        <taxon>Bacteria</taxon>
        <taxon>Pseudomonadati</taxon>
        <taxon>Pseudomonadota</taxon>
        <taxon>Betaproteobacteria</taxon>
        <taxon>Burkholderiales</taxon>
        <taxon>Sphaerotilaceae</taxon>
        <taxon>Azohydromonas</taxon>
    </lineage>
</organism>
<dbReference type="Pfam" id="PF00072">
    <property type="entry name" value="Response_reg"/>
    <property type="match status" value="1"/>
</dbReference>
<dbReference type="PANTHER" id="PTHR45228:SF5">
    <property type="entry name" value="CYCLIC DI-GMP PHOSPHODIESTERASE VC_1348-RELATED"/>
    <property type="match status" value="1"/>
</dbReference>
<keyword evidence="5" id="KW-1185">Reference proteome</keyword>
<dbReference type="RefSeq" id="WP_066336413.1">
    <property type="nucleotide sequence ID" value="NZ_JAXOJX010000020.1"/>
</dbReference>
<comment type="caution">
    <text evidence="4">The sequence shown here is derived from an EMBL/GenBank/DDBJ whole genome shotgun (WGS) entry which is preliminary data.</text>
</comment>
<dbReference type="InterPro" id="IPR001789">
    <property type="entry name" value="Sig_transdc_resp-reg_receiver"/>
</dbReference>
<proteinExistence type="predicted"/>
<evidence type="ECO:0000256" key="1">
    <source>
        <dbReference type="PROSITE-ProRule" id="PRU00169"/>
    </source>
</evidence>
<dbReference type="Pfam" id="PF13487">
    <property type="entry name" value="HD_5"/>
    <property type="match status" value="1"/>
</dbReference>
<dbReference type="InterPro" id="IPR011006">
    <property type="entry name" value="CheY-like_superfamily"/>
</dbReference>
<dbReference type="PROSITE" id="PS51832">
    <property type="entry name" value="HD_GYP"/>
    <property type="match status" value="1"/>
</dbReference>
<dbReference type="InterPro" id="IPR003607">
    <property type="entry name" value="HD/PDEase_dom"/>
</dbReference>
<evidence type="ECO:0000259" key="2">
    <source>
        <dbReference type="PROSITE" id="PS50110"/>
    </source>
</evidence>
<dbReference type="SUPFAM" id="SSF52172">
    <property type="entry name" value="CheY-like"/>
    <property type="match status" value="1"/>
</dbReference>
<dbReference type="SUPFAM" id="SSF109604">
    <property type="entry name" value="HD-domain/PDEase-like"/>
    <property type="match status" value="1"/>
</dbReference>
<feature type="domain" description="HD-GYP" evidence="3">
    <location>
        <begin position="150"/>
        <end position="364"/>
    </location>
</feature>
<keyword evidence="1" id="KW-0597">Phosphoprotein</keyword>
<gene>
    <name evidence="4" type="ORF">SM757_13420</name>
</gene>
<dbReference type="Proteomes" id="UP001293718">
    <property type="component" value="Unassembled WGS sequence"/>
</dbReference>
<evidence type="ECO:0000259" key="3">
    <source>
        <dbReference type="PROSITE" id="PS51832"/>
    </source>
</evidence>